<keyword evidence="1 4" id="KW-0378">Hydrolase</keyword>
<evidence type="ECO:0000313" key="5">
    <source>
        <dbReference type="Proteomes" id="UP000005629"/>
    </source>
</evidence>
<dbReference type="PANTHER" id="PTHR12304:SF4">
    <property type="entry name" value="URIDINE NUCLEOSIDASE"/>
    <property type="match status" value="1"/>
</dbReference>
<dbReference type="EMBL" id="CP002921">
    <property type="protein sequence ID" value="AEM55911.1"/>
    <property type="molecule type" value="Genomic_DNA"/>
</dbReference>
<dbReference type="GO" id="GO:0006152">
    <property type="term" value="P:purine nucleoside catabolic process"/>
    <property type="evidence" value="ECO:0007669"/>
    <property type="project" value="TreeGrafter"/>
</dbReference>
<dbReference type="STRING" id="634497.HAH_0285"/>
<organism evidence="4 5">
    <name type="scientific">Haloarcula hispanica (strain ATCC 33960 / DSM 4426 / JCM 8911 / NBRC 102182 / NCIMB 2187 / VKM B-1755)</name>
    <dbReference type="NCBI Taxonomy" id="634497"/>
    <lineage>
        <taxon>Archaea</taxon>
        <taxon>Methanobacteriati</taxon>
        <taxon>Methanobacteriota</taxon>
        <taxon>Stenosarchaea group</taxon>
        <taxon>Halobacteria</taxon>
        <taxon>Halobacteriales</taxon>
        <taxon>Haloarculaceae</taxon>
        <taxon>Haloarcula</taxon>
    </lineage>
</organism>
<dbReference type="InterPro" id="IPR023186">
    <property type="entry name" value="IUNH"/>
</dbReference>
<dbReference type="PANTHER" id="PTHR12304">
    <property type="entry name" value="INOSINE-URIDINE PREFERRING NUCLEOSIDE HYDROLASE"/>
    <property type="match status" value="1"/>
</dbReference>
<dbReference type="InterPro" id="IPR001910">
    <property type="entry name" value="Inosine/uridine_hydrolase_dom"/>
</dbReference>
<dbReference type="GO" id="GO:0005829">
    <property type="term" value="C:cytosol"/>
    <property type="evidence" value="ECO:0007669"/>
    <property type="project" value="TreeGrafter"/>
</dbReference>
<dbReference type="eggNOG" id="arCOG04558">
    <property type="taxonomic scope" value="Archaea"/>
</dbReference>
<dbReference type="SUPFAM" id="SSF53590">
    <property type="entry name" value="Nucleoside hydrolase"/>
    <property type="match status" value="1"/>
</dbReference>
<reference evidence="4 5" key="1">
    <citation type="journal article" date="2011" name="J. Bacteriol.">
        <title>Complete genome sequence of Haloarcula hispanica, a model haloarchaeon for studying genetics, metabolism, and virus-host interaction.</title>
        <authorList>
            <person name="Liu H."/>
            <person name="Wu Z."/>
            <person name="Li M."/>
            <person name="Zhang F."/>
            <person name="Zheng H."/>
            <person name="Han J."/>
            <person name="Liu J."/>
            <person name="Zhou J."/>
            <person name="Wang S."/>
            <person name="Xiang H."/>
        </authorList>
    </citation>
    <scope>NUCLEOTIDE SEQUENCE [LARGE SCALE GENOMIC DNA]</scope>
    <source>
        <strain evidence="5">ATCC 33960 / DSM 4426 / JCM 8911 / NBRC 102182 / NCIMB 2187 / VKM B-1755</strain>
    </source>
</reference>
<dbReference type="HOGENOM" id="CLU_036838_2_2_2"/>
<evidence type="ECO:0000256" key="2">
    <source>
        <dbReference type="ARBA" id="ARBA00023295"/>
    </source>
</evidence>
<evidence type="ECO:0000313" key="4">
    <source>
        <dbReference type="EMBL" id="AEM55911.1"/>
    </source>
</evidence>
<evidence type="ECO:0000259" key="3">
    <source>
        <dbReference type="Pfam" id="PF01156"/>
    </source>
</evidence>
<sequence length="345" mass="36707">MVATTARQIAHRSVSGGVRVTTGTYQLLRPDGRNFGGMSRKVFFDTDPGCDDAVMLAMALGHDAIDVVGLSTVCGNTTIENTTRNAHAILGLGGYDVPVSRGCGRPLVDDLTTAEWIHGENGLHGDIPDADGDTRDIHGADAIVEAAHEYGDELTIAAVGPLPNLAIALAKEPRLPDLVEDIYLMGGAAMTTGNVTPMAEANFHNDPAAASRVLQDANTRMVGLDVTNRATVSPEFIEEFRTADGVRGTIAEWLDYRPDSGTYPLADAPAIHDAAVVADLIDESVLTFEEYHIEVDTTGGPCHGAVICDEHGTTDNDPNNRVAVDIDVDRYRDILETGLQAYATQ</sequence>
<accession>G0HRS8</accession>
<keyword evidence="2" id="KW-0326">Glycosidase</keyword>
<proteinExistence type="predicted"/>
<dbReference type="Gene3D" id="3.90.245.10">
    <property type="entry name" value="Ribonucleoside hydrolase-like"/>
    <property type="match status" value="1"/>
</dbReference>
<feature type="domain" description="Inosine/uridine-preferring nucleoside hydrolase" evidence="3">
    <location>
        <begin position="42"/>
        <end position="332"/>
    </location>
</feature>
<gene>
    <name evidence="4" type="primary">iunH1</name>
    <name evidence="4" type="ordered locus">HAH_0285</name>
</gene>
<dbReference type="InterPro" id="IPR036452">
    <property type="entry name" value="Ribo_hydro-like"/>
</dbReference>
<protein>
    <submittedName>
        <fullName evidence="4">Inosine-uridine preferring nucleoside hydrolase</fullName>
    </submittedName>
</protein>
<dbReference type="Proteomes" id="UP000005629">
    <property type="component" value="Chromosome I"/>
</dbReference>
<dbReference type="Pfam" id="PF01156">
    <property type="entry name" value="IU_nuc_hydro"/>
    <property type="match status" value="1"/>
</dbReference>
<dbReference type="KEGG" id="hhi:HAH_0285"/>
<evidence type="ECO:0000256" key="1">
    <source>
        <dbReference type="ARBA" id="ARBA00022801"/>
    </source>
</evidence>
<dbReference type="CDD" id="cd02650">
    <property type="entry name" value="nuc_hydro_CaPnhB"/>
    <property type="match status" value="1"/>
</dbReference>
<dbReference type="AlphaFoldDB" id="G0HRS8"/>
<dbReference type="GO" id="GO:0008477">
    <property type="term" value="F:purine nucleosidase activity"/>
    <property type="evidence" value="ECO:0007669"/>
    <property type="project" value="TreeGrafter"/>
</dbReference>
<name>G0HRS8_HALHT</name>